<proteinExistence type="predicted"/>
<sequence>MFLVDELLLCKTIGKKKSLKKNLKKIKNEEIFTRKSLMFLLLTFRNEEQLLSLSKNSLTRNECCAHWFVMRCFRHGKFHSEINAIVELAIECSI</sequence>
<gene>
    <name evidence="1" type="ORF">GE061_007282</name>
</gene>
<dbReference type="Proteomes" id="UP000466442">
    <property type="component" value="Unassembled WGS sequence"/>
</dbReference>
<evidence type="ECO:0000313" key="2">
    <source>
        <dbReference type="Proteomes" id="UP000466442"/>
    </source>
</evidence>
<name>A0A8S9WRH6_APOLU</name>
<keyword evidence="2" id="KW-1185">Reference proteome</keyword>
<comment type="caution">
    <text evidence="1">The sequence shown here is derived from an EMBL/GenBank/DDBJ whole genome shotgun (WGS) entry which is preliminary data.</text>
</comment>
<dbReference type="AlphaFoldDB" id="A0A8S9WRH6"/>
<dbReference type="EMBL" id="WIXP02000015">
    <property type="protein sequence ID" value="KAF6199257.1"/>
    <property type="molecule type" value="Genomic_DNA"/>
</dbReference>
<reference evidence="1" key="1">
    <citation type="journal article" date="2021" name="Mol. Ecol. Resour.">
        <title>Apolygus lucorum genome provides insights into omnivorousness and mesophyll feeding.</title>
        <authorList>
            <person name="Liu Y."/>
            <person name="Liu H."/>
            <person name="Wang H."/>
            <person name="Huang T."/>
            <person name="Liu B."/>
            <person name="Yang B."/>
            <person name="Yin L."/>
            <person name="Li B."/>
            <person name="Zhang Y."/>
            <person name="Zhang S."/>
            <person name="Jiang F."/>
            <person name="Zhang X."/>
            <person name="Ren Y."/>
            <person name="Wang B."/>
            <person name="Wang S."/>
            <person name="Lu Y."/>
            <person name="Wu K."/>
            <person name="Fan W."/>
            <person name="Wang G."/>
        </authorList>
    </citation>
    <scope>NUCLEOTIDE SEQUENCE</scope>
    <source>
        <strain evidence="1">12Hb</strain>
    </source>
</reference>
<accession>A0A8S9WRH6</accession>
<evidence type="ECO:0000313" key="1">
    <source>
        <dbReference type="EMBL" id="KAF6199257.1"/>
    </source>
</evidence>
<protein>
    <submittedName>
        <fullName evidence="1">Uncharacterized protein</fullName>
    </submittedName>
</protein>
<organism evidence="1 2">
    <name type="scientific">Apolygus lucorum</name>
    <name type="common">Small green plant bug</name>
    <name type="synonym">Lygocoris lucorum</name>
    <dbReference type="NCBI Taxonomy" id="248454"/>
    <lineage>
        <taxon>Eukaryota</taxon>
        <taxon>Metazoa</taxon>
        <taxon>Ecdysozoa</taxon>
        <taxon>Arthropoda</taxon>
        <taxon>Hexapoda</taxon>
        <taxon>Insecta</taxon>
        <taxon>Pterygota</taxon>
        <taxon>Neoptera</taxon>
        <taxon>Paraneoptera</taxon>
        <taxon>Hemiptera</taxon>
        <taxon>Heteroptera</taxon>
        <taxon>Panheteroptera</taxon>
        <taxon>Cimicomorpha</taxon>
        <taxon>Miridae</taxon>
        <taxon>Mirini</taxon>
        <taxon>Apolygus</taxon>
    </lineage>
</organism>